<reference evidence="3" key="1">
    <citation type="submission" date="2015-03" db="EMBL/GenBank/DDBJ databases">
        <title>Insulin signal pathway.</title>
        <authorList>
            <person name="Fu K."/>
        </authorList>
    </citation>
    <scope>NUCLEOTIDE SEQUENCE</scope>
</reference>
<dbReference type="PANTHER" id="PTHR48014">
    <property type="entry name" value="SERINE/THREONINE-PROTEIN KINASE FRAY2"/>
    <property type="match status" value="1"/>
</dbReference>
<dbReference type="GO" id="GO:0006611">
    <property type="term" value="P:protein export from nucleus"/>
    <property type="evidence" value="ECO:0007669"/>
    <property type="project" value="TreeGrafter"/>
</dbReference>
<dbReference type="CTD" id="3355135"/>
<evidence type="ECO:0000313" key="3">
    <source>
        <dbReference type="EMBL" id="ALE20573.1"/>
    </source>
</evidence>
<dbReference type="PANTHER" id="PTHR48014:SF21">
    <property type="entry name" value="SERINE_THREONINE-PROTEIN KINASE FRAY2"/>
    <property type="match status" value="1"/>
</dbReference>
<protein>
    <submittedName>
        <fullName evidence="3">STRAD</fullName>
    </submittedName>
</protein>
<comment type="similarity">
    <text evidence="1">Belongs to the protein kinase superfamily. STE Ser/Thr protein kinase family. STE20 subfamily.</text>
</comment>
<dbReference type="InterPro" id="IPR011009">
    <property type="entry name" value="Kinase-like_dom_sf"/>
</dbReference>
<dbReference type="GO" id="GO:0043539">
    <property type="term" value="F:protein serine/threonine kinase activator activity"/>
    <property type="evidence" value="ECO:0007669"/>
    <property type="project" value="InterPro"/>
</dbReference>
<dbReference type="KEGG" id="ldc:111513943"/>
<dbReference type="GO" id="GO:0005524">
    <property type="term" value="F:ATP binding"/>
    <property type="evidence" value="ECO:0007669"/>
    <property type="project" value="InterPro"/>
</dbReference>
<sequence>MASYDGRSCDEKLSNYQTVSILGHCFDSKAMVYLAKHIPSGSMVAIKKFDMDKIKKGIDLVESEIILTRQLCHPHIINYFAAFVAGQEVCVATPLMGYGSCRDLLVRHFNEGLPEPAIITIIRDVLDALVYIHDKGYIHRAIRASHILVSADGYACLAGMRYACPIVANGKWQRSIHSFPATTEKNLNWLSPELLEQNLQGYNEKSDIYSIGIVLCELANGTEPFSGMSKTLMLTEKVRGWKPQLLDRTTVSKEENLDSGGDCEMSTNVLNRRFSDDLHELTGQCLNRDMYDRPSASQLLAHPIFKTIKKSLPLPELLKPALPLNDRVGYDTEEMKNFDMINQMTELDLNSCEWDF</sequence>
<dbReference type="SUPFAM" id="SSF56112">
    <property type="entry name" value="Protein kinase-like (PK-like)"/>
    <property type="match status" value="1"/>
</dbReference>
<dbReference type="Gene3D" id="1.10.510.10">
    <property type="entry name" value="Transferase(Phosphotransferase) domain 1"/>
    <property type="match status" value="1"/>
</dbReference>
<dbReference type="InterPro" id="IPR000719">
    <property type="entry name" value="Prot_kinase_dom"/>
</dbReference>
<feature type="domain" description="Protein kinase" evidence="2">
    <location>
        <begin position="16"/>
        <end position="305"/>
    </location>
</feature>
<dbReference type="AlphaFoldDB" id="A0A0M3TCE1"/>
<dbReference type="RefSeq" id="XP_023025936.1">
    <property type="nucleotide sequence ID" value="XM_023170168.2"/>
</dbReference>
<proteinExistence type="evidence at transcript level"/>
<organism evidence="3">
    <name type="scientific">Leptinotarsa decemlineata</name>
    <name type="common">Colorado potato beetle</name>
    <name type="synonym">Doryphora decemlineata</name>
    <dbReference type="NCBI Taxonomy" id="7539"/>
    <lineage>
        <taxon>Eukaryota</taxon>
        <taxon>Metazoa</taxon>
        <taxon>Ecdysozoa</taxon>
        <taxon>Arthropoda</taxon>
        <taxon>Hexapoda</taxon>
        <taxon>Insecta</taxon>
        <taxon>Pterygota</taxon>
        <taxon>Neoptera</taxon>
        <taxon>Endopterygota</taxon>
        <taxon>Coleoptera</taxon>
        <taxon>Polyphaga</taxon>
        <taxon>Cucujiformia</taxon>
        <taxon>Chrysomeloidea</taxon>
        <taxon>Chrysomelidae</taxon>
        <taxon>Chrysomelinae</taxon>
        <taxon>Doryphorini</taxon>
        <taxon>Leptinotarsa</taxon>
    </lineage>
</organism>
<dbReference type="GO" id="GO:1902554">
    <property type="term" value="C:serine/threonine protein kinase complex"/>
    <property type="evidence" value="ECO:0007669"/>
    <property type="project" value="TreeGrafter"/>
</dbReference>
<dbReference type="Gene3D" id="3.30.200.20">
    <property type="entry name" value="Phosphorylase Kinase, domain 1"/>
    <property type="match status" value="1"/>
</dbReference>
<dbReference type="GO" id="GO:0004672">
    <property type="term" value="F:protein kinase activity"/>
    <property type="evidence" value="ECO:0007669"/>
    <property type="project" value="InterPro"/>
</dbReference>
<accession>A0A0M3TCE1</accession>
<dbReference type="PROSITE" id="PS50011">
    <property type="entry name" value="PROTEIN_KINASE_DOM"/>
    <property type="match status" value="1"/>
</dbReference>
<dbReference type="GeneID" id="111513943"/>
<dbReference type="Pfam" id="PF00069">
    <property type="entry name" value="Pkinase"/>
    <property type="match status" value="1"/>
</dbReference>
<dbReference type="InterPro" id="IPR047173">
    <property type="entry name" value="STRAD_A/B-like"/>
</dbReference>
<evidence type="ECO:0000259" key="2">
    <source>
        <dbReference type="PROSITE" id="PS50011"/>
    </source>
</evidence>
<evidence type="ECO:0000256" key="1">
    <source>
        <dbReference type="ARBA" id="ARBA00008874"/>
    </source>
</evidence>
<dbReference type="EMBL" id="KR075854">
    <property type="protein sequence ID" value="ALE20573.1"/>
    <property type="molecule type" value="mRNA"/>
</dbReference>
<dbReference type="OrthoDB" id="840771at2759"/>
<name>A0A0M3TCE1_LEPDE</name>